<comment type="subcellular location">
    <subcellularLocation>
        <location evidence="1">Cell inner membrane</location>
        <topology evidence="1">Peripheral membrane protein</topology>
    </subcellularLocation>
</comment>
<evidence type="ECO:0000256" key="4">
    <source>
        <dbReference type="ARBA" id="ARBA00022741"/>
    </source>
</evidence>
<gene>
    <name evidence="7" type="ORF">CCR87_03145</name>
</gene>
<keyword evidence="8" id="KW-1185">Reference proteome</keyword>
<dbReference type="GO" id="GO:0016887">
    <property type="term" value="F:ATP hydrolysis activity"/>
    <property type="evidence" value="ECO:0007669"/>
    <property type="project" value="InterPro"/>
</dbReference>
<protein>
    <submittedName>
        <fullName evidence="7">Oligopeptide ABC transporter ATP-binding protein</fullName>
    </submittedName>
</protein>
<dbReference type="GO" id="GO:0015833">
    <property type="term" value="P:peptide transport"/>
    <property type="evidence" value="ECO:0007669"/>
    <property type="project" value="InterPro"/>
</dbReference>
<dbReference type="CDD" id="cd03257">
    <property type="entry name" value="ABC_NikE_OppD_transporters"/>
    <property type="match status" value="1"/>
</dbReference>
<evidence type="ECO:0000313" key="8">
    <source>
        <dbReference type="Proteomes" id="UP000706333"/>
    </source>
</evidence>
<evidence type="ECO:0000256" key="1">
    <source>
        <dbReference type="ARBA" id="ARBA00004417"/>
    </source>
</evidence>
<dbReference type="PROSITE" id="PS00211">
    <property type="entry name" value="ABC_TRANSPORTER_1"/>
    <property type="match status" value="1"/>
</dbReference>
<keyword evidence="3" id="KW-0813">Transport</keyword>
<dbReference type="EMBL" id="NHSD01000121">
    <property type="protein sequence ID" value="MBK5926359.1"/>
    <property type="molecule type" value="Genomic_DNA"/>
</dbReference>
<name>A0A934THF1_9RHOB</name>
<dbReference type="Proteomes" id="UP000706333">
    <property type="component" value="Unassembled WGS sequence"/>
</dbReference>
<dbReference type="RefSeq" id="WP_201156088.1">
    <property type="nucleotide sequence ID" value="NZ_NHSD01000121.1"/>
</dbReference>
<comment type="similarity">
    <text evidence="2">Belongs to the ABC transporter superfamily.</text>
</comment>
<dbReference type="PANTHER" id="PTHR43776:SF7">
    <property type="entry name" value="D,D-DIPEPTIDE TRANSPORT ATP-BINDING PROTEIN DDPF-RELATED"/>
    <property type="match status" value="1"/>
</dbReference>
<dbReference type="GO" id="GO:0055085">
    <property type="term" value="P:transmembrane transport"/>
    <property type="evidence" value="ECO:0007669"/>
    <property type="project" value="UniProtKB-ARBA"/>
</dbReference>
<dbReference type="SUPFAM" id="SSF52540">
    <property type="entry name" value="P-loop containing nucleoside triphosphate hydrolases"/>
    <property type="match status" value="1"/>
</dbReference>
<dbReference type="Pfam" id="PF00005">
    <property type="entry name" value="ABC_tran"/>
    <property type="match status" value="1"/>
</dbReference>
<evidence type="ECO:0000259" key="6">
    <source>
        <dbReference type="PROSITE" id="PS50893"/>
    </source>
</evidence>
<dbReference type="PROSITE" id="PS50893">
    <property type="entry name" value="ABC_TRANSPORTER_2"/>
    <property type="match status" value="1"/>
</dbReference>
<keyword evidence="4" id="KW-0547">Nucleotide-binding</keyword>
<dbReference type="InterPro" id="IPR027417">
    <property type="entry name" value="P-loop_NTPase"/>
</dbReference>
<comment type="caution">
    <text evidence="7">The sequence shown here is derived from an EMBL/GenBank/DDBJ whole genome shotgun (WGS) entry which is preliminary data.</text>
</comment>
<accession>A0A934THF1</accession>
<dbReference type="Gene3D" id="3.40.50.300">
    <property type="entry name" value="P-loop containing nucleotide triphosphate hydrolases"/>
    <property type="match status" value="1"/>
</dbReference>
<dbReference type="GO" id="GO:0005886">
    <property type="term" value="C:plasma membrane"/>
    <property type="evidence" value="ECO:0007669"/>
    <property type="project" value="UniProtKB-SubCell"/>
</dbReference>
<sequence length="381" mass="40505">MTDIILEARDLHRRFVTGGGLLQRATTIHAVGGVSLRIRRGETFAIVGESGCGKSTLARLLLRLIEPSSGSVHYDGRDLTALPPRDMRALRAQMQFIFQDPFSSLNPRMTVDRIVGEPLRLHLGLSGAALRARVAGLLTRVGLRPEHADRYPHEFSGGQRQRICIARALASGPKLLVGDEPVSALDVSVQAQIVNLLEDLKADLGLTLVVIAHDLAVIRHMADRVAVMYLGEIVEMAATEDLFTAPRHPYTRALLRAIPIPAPGGRMSGPAPGGRMADAGGAEPAGAVLGGDIPSPAAPPPGCRFHTRCAHATALCATTPPPLAEVTPGTQVACHHWAALPPAADAALRVPARSPAAEARFALYRAASERSRTTTHRETAP</sequence>
<dbReference type="GO" id="GO:0005524">
    <property type="term" value="F:ATP binding"/>
    <property type="evidence" value="ECO:0007669"/>
    <property type="project" value="UniProtKB-KW"/>
</dbReference>
<dbReference type="AlphaFoldDB" id="A0A934THF1"/>
<dbReference type="InterPro" id="IPR050319">
    <property type="entry name" value="ABC_transp_ATP-bind"/>
</dbReference>
<evidence type="ECO:0000256" key="2">
    <source>
        <dbReference type="ARBA" id="ARBA00005417"/>
    </source>
</evidence>
<dbReference type="InterPro" id="IPR003439">
    <property type="entry name" value="ABC_transporter-like_ATP-bd"/>
</dbReference>
<keyword evidence="5 7" id="KW-0067">ATP-binding</keyword>
<proteinExistence type="inferred from homology"/>
<evidence type="ECO:0000313" key="7">
    <source>
        <dbReference type="EMBL" id="MBK5926359.1"/>
    </source>
</evidence>
<dbReference type="InterPro" id="IPR013563">
    <property type="entry name" value="Oligopep_ABC_C"/>
</dbReference>
<evidence type="ECO:0000256" key="3">
    <source>
        <dbReference type="ARBA" id="ARBA00022448"/>
    </source>
</evidence>
<dbReference type="NCBIfam" id="TIGR01727">
    <property type="entry name" value="oligo_HPY"/>
    <property type="match status" value="1"/>
</dbReference>
<reference evidence="7" key="1">
    <citation type="submission" date="2017-05" db="EMBL/GenBank/DDBJ databases">
        <authorList>
            <person name="Imhoff J.F."/>
            <person name="Rahn T."/>
            <person name="Kuenzel S."/>
            <person name="Neulinger S.C."/>
        </authorList>
    </citation>
    <scope>NUCLEOTIDE SEQUENCE</scope>
    <source>
        <strain evidence="7">LMG 28126</strain>
    </source>
</reference>
<dbReference type="Pfam" id="PF08352">
    <property type="entry name" value="oligo_HPY"/>
    <property type="match status" value="1"/>
</dbReference>
<dbReference type="SMART" id="SM00382">
    <property type="entry name" value="AAA"/>
    <property type="match status" value="1"/>
</dbReference>
<feature type="domain" description="ABC transporter" evidence="6">
    <location>
        <begin position="6"/>
        <end position="255"/>
    </location>
</feature>
<dbReference type="InterPro" id="IPR003593">
    <property type="entry name" value="AAA+_ATPase"/>
</dbReference>
<dbReference type="PANTHER" id="PTHR43776">
    <property type="entry name" value="TRANSPORT ATP-BINDING PROTEIN"/>
    <property type="match status" value="1"/>
</dbReference>
<reference evidence="7" key="2">
    <citation type="journal article" date="2020" name="Microorganisms">
        <title>Osmotic Adaptation and Compatible Solute Biosynthesis of Phototrophic Bacteria as Revealed from Genome Analyses.</title>
        <authorList>
            <person name="Imhoff J.F."/>
            <person name="Rahn T."/>
            <person name="Kunzel S."/>
            <person name="Keller A."/>
            <person name="Neulinger S.C."/>
        </authorList>
    </citation>
    <scope>NUCLEOTIDE SEQUENCE</scope>
    <source>
        <strain evidence="7">LMG 28126</strain>
    </source>
</reference>
<dbReference type="FunFam" id="3.40.50.300:FF:000016">
    <property type="entry name" value="Oligopeptide ABC transporter ATP-binding component"/>
    <property type="match status" value="1"/>
</dbReference>
<evidence type="ECO:0000256" key="5">
    <source>
        <dbReference type="ARBA" id="ARBA00022840"/>
    </source>
</evidence>
<dbReference type="InterPro" id="IPR017871">
    <property type="entry name" value="ABC_transporter-like_CS"/>
</dbReference>
<organism evidence="7 8">
    <name type="scientific">Rhodobaculum claviforme</name>
    <dbReference type="NCBI Taxonomy" id="1549854"/>
    <lineage>
        <taxon>Bacteria</taxon>
        <taxon>Pseudomonadati</taxon>
        <taxon>Pseudomonadota</taxon>
        <taxon>Alphaproteobacteria</taxon>
        <taxon>Rhodobacterales</taxon>
        <taxon>Paracoccaceae</taxon>
        <taxon>Rhodobaculum</taxon>
    </lineage>
</organism>